<comment type="similarity">
    <text evidence="2 6">Belongs to the SURF1 family.</text>
</comment>
<dbReference type="InterPro" id="IPR002994">
    <property type="entry name" value="Surf1/Shy1"/>
</dbReference>
<dbReference type="PROSITE" id="PS50895">
    <property type="entry name" value="SURF1"/>
    <property type="match status" value="1"/>
</dbReference>
<evidence type="ECO:0000313" key="8">
    <source>
        <dbReference type="Proteomes" id="UP000318590"/>
    </source>
</evidence>
<evidence type="ECO:0000313" key="7">
    <source>
        <dbReference type="EMBL" id="TRD22400.1"/>
    </source>
</evidence>
<dbReference type="GO" id="GO:0005886">
    <property type="term" value="C:plasma membrane"/>
    <property type="evidence" value="ECO:0007669"/>
    <property type="project" value="UniProtKB-SubCell"/>
</dbReference>
<comment type="caution">
    <text evidence="7">The sequence shown here is derived from an EMBL/GenBank/DDBJ whole genome shotgun (WGS) entry which is preliminary data.</text>
</comment>
<evidence type="ECO:0000256" key="3">
    <source>
        <dbReference type="ARBA" id="ARBA00022692"/>
    </source>
</evidence>
<dbReference type="CDD" id="cd06662">
    <property type="entry name" value="SURF1"/>
    <property type="match status" value="1"/>
</dbReference>
<evidence type="ECO:0000256" key="2">
    <source>
        <dbReference type="ARBA" id="ARBA00007165"/>
    </source>
</evidence>
<dbReference type="RefSeq" id="WP_142833701.1">
    <property type="nucleotide sequence ID" value="NZ_VFSV01000006.1"/>
</dbReference>
<evidence type="ECO:0000256" key="5">
    <source>
        <dbReference type="ARBA" id="ARBA00023136"/>
    </source>
</evidence>
<comment type="subcellular location">
    <subcellularLocation>
        <location evidence="6">Cell membrane</location>
        <topology evidence="6">Multi-pass membrane protein</topology>
    </subcellularLocation>
    <subcellularLocation>
        <location evidence="1">Membrane</location>
    </subcellularLocation>
</comment>
<dbReference type="OrthoDB" id="6079986at2"/>
<dbReference type="PANTHER" id="PTHR23427">
    <property type="entry name" value="SURFEIT LOCUS PROTEIN"/>
    <property type="match status" value="1"/>
</dbReference>
<dbReference type="Pfam" id="PF02104">
    <property type="entry name" value="SURF1"/>
    <property type="match status" value="1"/>
</dbReference>
<dbReference type="AlphaFoldDB" id="A0A547Q7N6"/>
<accession>A0A547Q7N6</accession>
<organism evidence="7 8">
    <name type="scientific">Palleronia caenipelagi</name>
    <dbReference type="NCBI Taxonomy" id="2489174"/>
    <lineage>
        <taxon>Bacteria</taxon>
        <taxon>Pseudomonadati</taxon>
        <taxon>Pseudomonadota</taxon>
        <taxon>Alphaproteobacteria</taxon>
        <taxon>Rhodobacterales</taxon>
        <taxon>Roseobacteraceae</taxon>
        <taxon>Palleronia</taxon>
    </lineage>
</organism>
<reference evidence="7 8" key="1">
    <citation type="submission" date="2019-06" db="EMBL/GenBank/DDBJ databases">
        <title>Paenimaribius caenipelagi gen. nov., sp. nov., isolated from a tidal flat.</title>
        <authorList>
            <person name="Yoon J.-H."/>
        </authorList>
    </citation>
    <scope>NUCLEOTIDE SEQUENCE [LARGE SCALE GENOMIC DNA]</scope>
    <source>
        <strain evidence="7 8">JBTF-M29</strain>
    </source>
</reference>
<proteinExistence type="inferred from homology"/>
<sequence length="237" mass="25739">MADRRRPVWLLGLILTLGTVLAVTLAGLGVWQFQRLGWKKDLIARVEARLASDPVPVDSLIGQPDPLVEYQPATVTGRFAHDRELLVKAVTELGGGYWVLTPLIRDGAPAVFVNRGFVPPDQRDPATRDDPSPTGEVTVTGLARLTEPGGAFLRDNDPEGGWWYSRDVAAMADAVGVPEVLPIFVDAGPSDPWPVGGLTVVTFRNTHLSYALTWFALCAMVVGGMVILIRYERAGRD</sequence>
<dbReference type="PANTHER" id="PTHR23427:SF2">
    <property type="entry name" value="SURFEIT LOCUS PROTEIN 1"/>
    <property type="match status" value="1"/>
</dbReference>
<dbReference type="Proteomes" id="UP000318590">
    <property type="component" value="Unassembled WGS sequence"/>
</dbReference>
<feature type="transmembrane region" description="Helical" evidence="6">
    <location>
        <begin position="208"/>
        <end position="229"/>
    </location>
</feature>
<comment type="caution">
    <text evidence="6">Lacks conserved residue(s) required for the propagation of feature annotation.</text>
</comment>
<gene>
    <name evidence="7" type="ORF">FEV53_04910</name>
</gene>
<keyword evidence="6" id="KW-1003">Cell membrane</keyword>
<protein>
    <recommendedName>
        <fullName evidence="6">SURF1-like protein</fullName>
    </recommendedName>
</protein>
<dbReference type="InterPro" id="IPR045214">
    <property type="entry name" value="Surf1/Surf4"/>
</dbReference>
<keyword evidence="8" id="KW-1185">Reference proteome</keyword>
<evidence type="ECO:0000256" key="4">
    <source>
        <dbReference type="ARBA" id="ARBA00022989"/>
    </source>
</evidence>
<keyword evidence="4 6" id="KW-1133">Transmembrane helix</keyword>
<name>A0A547Q7N6_9RHOB</name>
<evidence type="ECO:0000256" key="1">
    <source>
        <dbReference type="ARBA" id="ARBA00004370"/>
    </source>
</evidence>
<keyword evidence="5 6" id="KW-0472">Membrane</keyword>
<evidence type="ECO:0000256" key="6">
    <source>
        <dbReference type="RuleBase" id="RU363076"/>
    </source>
</evidence>
<dbReference type="EMBL" id="VFSV01000006">
    <property type="protein sequence ID" value="TRD22400.1"/>
    <property type="molecule type" value="Genomic_DNA"/>
</dbReference>
<keyword evidence="3 6" id="KW-0812">Transmembrane</keyword>